<accession>A0A915U0M2</accession>
<gene>
    <name evidence="1" type="ORF">GF1_16620</name>
</gene>
<proteinExistence type="predicted"/>
<organism evidence="1 2">
    <name type="scientific">Desulfolithobacter dissulfuricans</name>
    <dbReference type="NCBI Taxonomy" id="2795293"/>
    <lineage>
        <taxon>Bacteria</taxon>
        <taxon>Pseudomonadati</taxon>
        <taxon>Thermodesulfobacteriota</taxon>
        <taxon>Desulfobulbia</taxon>
        <taxon>Desulfobulbales</taxon>
        <taxon>Desulfobulbaceae</taxon>
        <taxon>Desulfolithobacter</taxon>
    </lineage>
</organism>
<evidence type="ECO:0000313" key="2">
    <source>
        <dbReference type="Proteomes" id="UP001063350"/>
    </source>
</evidence>
<reference evidence="1" key="1">
    <citation type="submission" date="2020-12" db="EMBL/GenBank/DDBJ databases">
        <title>Desulfobium dissulfuricans gen. nov., sp. nov., a novel mesophilic, sulfate-reducing bacterium isolated from a deep-sea hydrothermal vent.</title>
        <authorList>
            <person name="Hashimoto Y."/>
            <person name="Tame A."/>
            <person name="Sawayama S."/>
            <person name="Miyazaki J."/>
            <person name="Takai K."/>
            <person name="Nakagawa S."/>
        </authorList>
    </citation>
    <scope>NUCLEOTIDE SEQUENCE</scope>
    <source>
        <strain evidence="1">GF1</strain>
    </source>
</reference>
<dbReference type="Proteomes" id="UP001063350">
    <property type="component" value="Chromosome"/>
</dbReference>
<name>A0A915U0M2_9BACT</name>
<protein>
    <submittedName>
        <fullName evidence="1">Uncharacterized protein</fullName>
    </submittedName>
</protein>
<sequence>MWLDEDENCPRGPGKTATCPKCGIDSVLPDTIEYKITEKLLKAMQKEYFNY</sequence>
<dbReference type="KEGG" id="ddu:GF1_16620"/>
<dbReference type="AlphaFoldDB" id="A0A915U0M2"/>
<keyword evidence="2" id="KW-1185">Reference proteome</keyword>
<evidence type="ECO:0000313" key="1">
    <source>
        <dbReference type="EMBL" id="BCO09286.1"/>
    </source>
</evidence>
<dbReference type="EMBL" id="AP024233">
    <property type="protein sequence ID" value="BCO09286.1"/>
    <property type="molecule type" value="Genomic_DNA"/>
</dbReference>